<dbReference type="PROSITE" id="PS00636">
    <property type="entry name" value="DNAJ_1"/>
    <property type="match status" value="1"/>
</dbReference>
<dbReference type="PRINTS" id="PR00625">
    <property type="entry name" value="JDOMAIN"/>
</dbReference>
<feature type="compositionally biased region" description="Pro residues" evidence="2">
    <location>
        <begin position="367"/>
        <end position="381"/>
    </location>
</feature>
<dbReference type="InterPro" id="IPR001623">
    <property type="entry name" value="DnaJ_domain"/>
</dbReference>
<reference evidence="4" key="1">
    <citation type="submission" date="2025-08" db="UniProtKB">
        <authorList>
            <consortium name="Ensembl"/>
        </authorList>
    </citation>
    <scope>IDENTIFICATION</scope>
</reference>
<feature type="compositionally biased region" description="Low complexity" evidence="2">
    <location>
        <begin position="19"/>
        <end position="32"/>
    </location>
</feature>
<dbReference type="Pfam" id="PF00226">
    <property type="entry name" value="DnaJ"/>
    <property type="match status" value="1"/>
</dbReference>
<accession>A0A8C6H1G2</accession>
<dbReference type="AlphaFoldDB" id="A0A8C6H1G2"/>
<protein>
    <recommendedName>
        <fullName evidence="3">J domain-containing protein</fullName>
    </recommendedName>
</protein>
<feature type="region of interest" description="Disordered" evidence="2">
    <location>
        <begin position="338"/>
        <end position="456"/>
    </location>
</feature>
<dbReference type="Gene3D" id="1.10.287.110">
    <property type="entry name" value="DnaJ domain"/>
    <property type="match status" value="1"/>
</dbReference>
<dbReference type="SUPFAM" id="SSF46565">
    <property type="entry name" value="Chaperone J-domain"/>
    <property type="match status" value="1"/>
</dbReference>
<feature type="domain" description="J" evidence="3">
    <location>
        <begin position="22"/>
        <end position="96"/>
    </location>
</feature>
<evidence type="ECO:0000313" key="4">
    <source>
        <dbReference type="Ensembl" id="ENSMSIP00000014520.1"/>
    </source>
</evidence>
<dbReference type="GO" id="GO:0051082">
    <property type="term" value="F:unfolded protein binding"/>
    <property type="evidence" value="ECO:0007669"/>
    <property type="project" value="InterPro"/>
</dbReference>
<organism evidence="4 5">
    <name type="scientific">Mus spicilegus</name>
    <name type="common">Mound-building mouse</name>
    <dbReference type="NCBI Taxonomy" id="10103"/>
    <lineage>
        <taxon>Eukaryota</taxon>
        <taxon>Metazoa</taxon>
        <taxon>Chordata</taxon>
        <taxon>Craniata</taxon>
        <taxon>Vertebrata</taxon>
        <taxon>Euteleostomi</taxon>
        <taxon>Mammalia</taxon>
        <taxon>Eutheria</taxon>
        <taxon>Euarchontoglires</taxon>
        <taxon>Glires</taxon>
        <taxon>Rodentia</taxon>
        <taxon>Myomorpha</taxon>
        <taxon>Muroidea</taxon>
        <taxon>Muridae</taxon>
        <taxon>Murinae</taxon>
        <taxon>Mus</taxon>
        <taxon>Mus</taxon>
    </lineage>
</organism>
<dbReference type="Proteomes" id="UP000694415">
    <property type="component" value="Unplaced"/>
</dbReference>
<reference evidence="4" key="2">
    <citation type="submission" date="2025-09" db="UniProtKB">
        <authorList>
            <consortium name="Ensembl"/>
        </authorList>
    </citation>
    <scope>IDENTIFICATION</scope>
</reference>
<evidence type="ECO:0000256" key="2">
    <source>
        <dbReference type="SAM" id="MobiDB-lite"/>
    </source>
</evidence>
<dbReference type="PANTHER" id="PTHR45168">
    <property type="entry name" value="DNAJ HOMOLOG SUBFAMILY B MEMBER 2"/>
    <property type="match status" value="1"/>
</dbReference>
<sequence>RTSCLLLEKRRERKARGDAAAATATSAAVPQPRGDRPPDFPPRWPPCPRYRKQALKWHPDKNPENKEEAERKFKQVAEAYEVLSDAKKRDIYDKYGKEGLNGGGGGGGIHFDSPFEFGFTFRNPDDVFREFFGGRDPFSFDFFGLLGDFHFQAVRIFAQEKKLLHGYYVYEVTVQPAGGFEEVASEDLEPSEELDQPCFEESVEDALSDEHKDPFDDFFGNRRGPRGSRSRGAGSFFSTFSGFPSFGSGFPAFDTGFTPFGSLGHGGLTSFSSTSFGGSGMGNFKSISTSTKIVNGKKITTKRIVENGQERVEVEEDGQLKSLTINGVADENALAEECQRRGQPTPALAPGPAPAPVRVPSQARPLAPTPAPTPAPAPAQTPAPSVSTRPQKPPRPAPTAKLGSKSNWEDDEQDRQRVPGNWDAPMTSAGLKEGGKRKKQKQKEDMKKKKSTKGNH</sequence>
<dbReference type="GO" id="GO:0030544">
    <property type="term" value="F:Hsp70 protein binding"/>
    <property type="evidence" value="ECO:0007669"/>
    <property type="project" value="InterPro"/>
</dbReference>
<feature type="region of interest" description="Disordered" evidence="2">
    <location>
        <begin position="12"/>
        <end position="45"/>
    </location>
</feature>
<feature type="compositionally biased region" description="Pro residues" evidence="2">
    <location>
        <begin position="347"/>
        <end position="357"/>
    </location>
</feature>
<dbReference type="PANTHER" id="PTHR45168:SF4">
    <property type="entry name" value="SIMILAR TO DNAJ HOMOLOG SUBFAMILY B MEMBER 6 (HEAT SHOCK PROTEIN J2) (HSJ-2) (MRJ) (MDJ4)"/>
    <property type="match status" value="1"/>
</dbReference>
<dbReference type="CDD" id="cd06257">
    <property type="entry name" value="DnaJ"/>
    <property type="match status" value="1"/>
</dbReference>
<dbReference type="GeneTree" id="ENSGT00940000154205"/>
<name>A0A8C6H1G2_MUSSI</name>
<keyword evidence="5" id="KW-1185">Reference proteome</keyword>
<evidence type="ECO:0000256" key="1">
    <source>
        <dbReference type="ARBA" id="ARBA00023186"/>
    </source>
</evidence>
<dbReference type="PROSITE" id="PS50076">
    <property type="entry name" value="DNAJ_2"/>
    <property type="match status" value="1"/>
</dbReference>
<keyword evidence="1" id="KW-0143">Chaperone</keyword>
<dbReference type="InterPro" id="IPR018253">
    <property type="entry name" value="DnaJ_domain_CS"/>
</dbReference>
<dbReference type="SMART" id="SM00271">
    <property type="entry name" value="DnaJ"/>
    <property type="match status" value="1"/>
</dbReference>
<dbReference type="Ensembl" id="ENSMSIT00000018437.1">
    <property type="protein sequence ID" value="ENSMSIP00000014520.1"/>
    <property type="gene ID" value="ENSMSIG00000012364.1"/>
</dbReference>
<evidence type="ECO:0000259" key="3">
    <source>
        <dbReference type="PROSITE" id="PS50076"/>
    </source>
</evidence>
<proteinExistence type="predicted"/>
<dbReference type="InterPro" id="IPR036869">
    <property type="entry name" value="J_dom_sf"/>
</dbReference>
<dbReference type="InterPro" id="IPR043183">
    <property type="entry name" value="DNJB2/6-like"/>
</dbReference>
<evidence type="ECO:0000313" key="5">
    <source>
        <dbReference type="Proteomes" id="UP000694415"/>
    </source>
</evidence>